<organism evidence="9 10">
    <name type="scientific">Candidatus Magnetobacterium casense</name>
    <dbReference type="NCBI Taxonomy" id="1455061"/>
    <lineage>
        <taxon>Bacteria</taxon>
        <taxon>Pseudomonadati</taxon>
        <taxon>Nitrospirota</taxon>
        <taxon>Thermodesulfovibrionia</taxon>
        <taxon>Thermodesulfovibrionales</taxon>
        <taxon>Candidatus Magnetobacteriaceae</taxon>
        <taxon>Candidatus Magnetobacterium</taxon>
    </lineage>
</organism>
<comment type="subcellular location">
    <subcellularLocation>
        <location evidence="8">Cytoplasm</location>
    </subcellularLocation>
</comment>
<comment type="pathway">
    <text evidence="8">Cofactor biosynthesis; biotin biosynthesis; biotin from 7,8-diaminononanoate: step 1/2.</text>
</comment>
<feature type="binding site" evidence="8">
    <location>
        <begin position="205"/>
        <end position="207"/>
    </location>
    <ligand>
        <name>ATP</name>
        <dbReference type="ChEBI" id="CHEBI:30616"/>
    </ligand>
</feature>
<comment type="caution">
    <text evidence="8">Lacks conserved residue(s) required for the propagation of feature annotation.</text>
</comment>
<keyword evidence="7 8" id="KW-0460">Magnesium</keyword>
<evidence type="ECO:0000256" key="7">
    <source>
        <dbReference type="ARBA" id="ARBA00022842"/>
    </source>
</evidence>
<gene>
    <name evidence="8 9" type="primary">bioD</name>
    <name evidence="9" type="ORF">HWQ67_02610</name>
</gene>
<dbReference type="EC" id="6.3.3.3" evidence="8"/>
<evidence type="ECO:0000256" key="4">
    <source>
        <dbReference type="ARBA" id="ARBA00022741"/>
    </source>
</evidence>
<evidence type="ECO:0000313" key="10">
    <source>
        <dbReference type="Proteomes" id="UP001196980"/>
    </source>
</evidence>
<feature type="binding site" evidence="8">
    <location>
        <position position="54"/>
    </location>
    <ligand>
        <name>ATP</name>
        <dbReference type="ChEBI" id="CHEBI:30616"/>
    </ligand>
</feature>
<feature type="binding site" evidence="8">
    <location>
        <begin position="114"/>
        <end position="117"/>
    </location>
    <ligand>
        <name>ATP</name>
        <dbReference type="ChEBI" id="CHEBI:30616"/>
    </ligand>
</feature>
<feature type="binding site" evidence="8">
    <location>
        <position position="41"/>
    </location>
    <ligand>
        <name>substrate</name>
    </ligand>
</feature>
<dbReference type="RefSeq" id="WP_218251090.1">
    <property type="nucleotide sequence ID" value="NZ_JABXWD010000025.1"/>
</dbReference>
<keyword evidence="10" id="KW-1185">Reference proteome</keyword>
<feature type="binding site" evidence="8">
    <location>
        <position position="16"/>
    </location>
    <ligand>
        <name>Mg(2+)</name>
        <dbReference type="ChEBI" id="CHEBI:18420"/>
    </ligand>
</feature>
<feature type="active site" evidence="8">
    <location>
        <position position="37"/>
    </location>
</feature>
<dbReference type="Pfam" id="PF13500">
    <property type="entry name" value="AAA_26"/>
    <property type="match status" value="1"/>
</dbReference>
<evidence type="ECO:0000256" key="6">
    <source>
        <dbReference type="ARBA" id="ARBA00022840"/>
    </source>
</evidence>
<evidence type="ECO:0000256" key="8">
    <source>
        <dbReference type="HAMAP-Rule" id="MF_00336"/>
    </source>
</evidence>
<keyword evidence="6 8" id="KW-0067">ATP-binding</keyword>
<comment type="subunit">
    <text evidence="8">Homodimer.</text>
</comment>
<evidence type="ECO:0000256" key="1">
    <source>
        <dbReference type="ARBA" id="ARBA00022490"/>
    </source>
</evidence>
<feature type="binding site" evidence="8">
    <location>
        <position position="114"/>
    </location>
    <ligand>
        <name>Mg(2+)</name>
        <dbReference type="ChEBI" id="CHEBI:18420"/>
    </ligand>
</feature>
<evidence type="ECO:0000256" key="2">
    <source>
        <dbReference type="ARBA" id="ARBA00022598"/>
    </source>
</evidence>
<protein>
    <recommendedName>
        <fullName evidence="8">ATP-dependent dethiobiotin synthetase BioD</fullName>
        <ecNumber evidence="8">6.3.3.3</ecNumber>
    </recommendedName>
    <alternativeName>
        <fullName evidence="8">DTB synthetase</fullName>
        <shortName evidence="8">DTBS</shortName>
    </alternativeName>
    <alternativeName>
        <fullName evidence="8">Dethiobiotin synthase</fullName>
    </alternativeName>
</protein>
<keyword evidence="5 8" id="KW-0093">Biotin biosynthesis</keyword>
<dbReference type="PANTHER" id="PTHR43210:SF2">
    <property type="entry name" value="ATP-DEPENDENT DETHIOBIOTIN SYNTHETASE BIOD 2"/>
    <property type="match status" value="1"/>
</dbReference>
<comment type="function">
    <text evidence="8">Catalyzes a mechanistically unusual reaction, the ATP-dependent insertion of CO2 between the N7 and N8 nitrogen atoms of 7,8-diaminopelargonic acid (DAPA, also called 7,8-diammoniononanoate) to form a ureido ring.</text>
</comment>
<dbReference type="GO" id="GO:0004141">
    <property type="term" value="F:dethiobiotin synthase activity"/>
    <property type="evidence" value="ECO:0007669"/>
    <property type="project" value="UniProtKB-EC"/>
</dbReference>
<dbReference type="HAMAP" id="MF_00336">
    <property type="entry name" value="BioD"/>
    <property type="match status" value="1"/>
</dbReference>
<feature type="binding site" evidence="8">
    <location>
        <begin position="12"/>
        <end position="17"/>
    </location>
    <ligand>
        <name>ATP</name>
        <dbReference type="ChEBI" id="CHEBI:30616"/>
    </ligand>
</feature>
<evidence type="ECO:0000256" key="5">
    <source>
        <dbReference type="ARBA" id="ARBA00022756"/>
    </source>
</evidence>
<name>A0ABS6RV07_9BACT</name>
<keyword evidence="4 8" id="KW-0547">Nucleotide-binding</keyword>
<comment type="cofactor">
    <cofactor evidence="8">
        <name>Mg(2+)</name>
        <dbReference type="ChEBI" id="CHEBI:18420"/>
    </cofactor>
</comment>
<comment type="caution">
    <text evidence="9">The sequence shown here is derived from an EMBL/GenBank/DDBJ whole genome shotgun (WGS) entry which is preliminary data.</text>
</comment>
<reference evidence="9 10" key="1">
    <citation type="journal article" date="2020" name="J Geophys Res Biogeosci">
        <title>Magnetotaxis as an Adaptation to Enable Bacterial Shuttling of Microbial Sulfur and Sulfur Cycling Across Aquatic Oxic#Anoxic Interfaces.</title>
        <authorList>
            <person name="Li J."/>
            <person name="Liu P."/>
            <person name="Wang J."/>
            <person name="Roberts A.P."/>
            <person name="Pan Y."/>
        </authorList>
    </citation>
    <scope>NUCLEOTIDE SEQUENCE [LARGE SCALE GENOMIC DNA]</scope>
    <source>
        <strain evidence="9 10">MYR-1_YQ</strain>
    </source>
</reference>
<sequence>MRGFFVTATDTGVGKTIVTALVALALQQRGLRVAAMKPIETGCTLENGRLVPGDGMFLKTTLNLDLDIDRITPVRYTLPLAPMVAAAISGKAVDLDLIRRRFQELSTFDAVVVEGIGGLMVPITQDYFVCDMIKELALPAILVTSAGLGSINHTMLSVELLRSRGIETAGVIINHNVCPDGKVANTTNPDVIKQLSPLDVIATVPFIEKIDRTTLETLTGVLCLD</sequence>
<feature type="binding site" evidence="8">
    <location>
        <position position="54"/>
    </location>
    <ligand>
        <name>Mg(2+)</name>
        <dbReference type="ChEBI" id="CHEBI:18420"/>
    </ligand>
</feature>
<comment type="catalytic activity">
    <reaction evidence="8">
        <text>(7R,8S)-7,8-diammoniononanoate + CO2 + ATP = (4R,5S)-dethiobiotin + ADP + phosphate + 3 H(+)</text>
        <dbReference type="Rhea" id="RHEA:15805"/>
        <dbReference type="ChEBI" id="CHEBI:15378"/>
        <dbReference type="ChEBI" id="CHEBI:16526"/>
        <dbReference type="ChEBI" id="CHEBI:30616"/>
        <dbReference type="ChEBI" id="CHEBI:43474"/>
        <dbReference type="ChEBI" id="CHEBI:149469"/>
        <dbReference type="ChEBI" id="CHEBI:149473"/>
        <dbReference type="ChEBI" id="CHEBI:456216"/>
        <dbReference type="EC" id="6.3.3.3"/>
    </reaction>
</comment>
<dbReference type="NCBIfam" id="TIGR00347">
    <property type="entry name" value="bioD"/>
    <property type="match status" value="1"/>
</dbReference>
<feature type="binding site" evidence="8">
    <location>
        <begin position="174"/>
        <end position="175"/>
    </location>
    <ligand>
        <name>ATP</name>
        <dbReference type="ChEBI" id="CHEBI:30616"/>
    </ligand>
</feature>
<evidence type="ECO:0000313" key="9">
    <source>
        <dbReference type="EMBL" id="MBV6340469.1"/>
    </source>
</evidence>
<dbReference type="PANTHER" id="PTHR43210">
    <property type="entry name" value="DETHIOBIOTIN SYNTHETASE"/>
    <property type="match status" value="1"/>
</dbReference>
<evidence type="ECO:0000256" key="3">
    <source>
        <dbReference type="ARBA" id="ARBA00022723"/>
    </source>
</evidence>
<dbReference type="InterPro" id="IPR004472">
    <property type="entry name" value="DTB_synth_BioD"/>
</dbReference>
<dbReference type="Proteomes" id="UP001196980">
    <property type="component" value="Unassembled WGS sequence"/>
</dbReference>
<keyword evidence="1 8" id="KW-0963">Cytoplasm</keyword>
<keyword evidence="3 8" id="KW-0479">Metal-binding</keyword>
<dbReference type="CDD" id="cd03109">
    <property type="entry name" value="DTBS"/>
    <property type="match status" value="1"/>
</dbReference>
<dbReference type="PIRSF" id="PIRSF006755">
    <property type="entry name" value="DTB_synth"/>
    <property type="match status" value="1"/>
</dbReference>
<dbReference type="EMBL" id="JABXWD010000025">
    <property type="protein sequence ID" value="MBV6340469.1"/>
    <property type="molecule type" value="Genomic_DNA"/>
</dbReference>
<comment type="similarity">
    <text evidence="8">Belongs to the dethiobiotin synthetase family.</text>
</comment>
<proteinExistence type="inferred from homology"/>
<accession>A0ABS6RV07</accession>
<keyword evidence="2 8" id="KW-0436">Ligase</keyword>